<sequence>MAITSAFQADDAGSIPAARSTLCGIGFAHVAQSVEHILGKDEVTGSIPVMSSTN</sequence>
<dbReference type="STRING" id="349521.HCH_10028"/>
<dbReference type="AntiFam" id="ANF00010">
    <property type="entry name" value="tRNA translation"/>
</dbReference>
<proteinExistence type="predicted"/>
<accession>Q2S8Z7</accession>
<name>Q2S8Z7_HAHCH</name>
<dbReference type="HOGENOM" id="CLU_2975371_0_0_6"/>
<dbReference type="KEGG" id="hch:HCH_10028"/>
<protein>
    <submittedName>
        <fullName evidence="1">Uncharacterized protein</fullName>
    </submittedName>
</protein>
<dbReference type="Proteomes" id="UP000000238">
    <property type="component" value="Chromosome"/>
</dbReference>
<evidence type="ECO:0000313" key="1">
    <source>
        <dbReference type="EMBL" id="ABC32877.1"/>
    </source>
</evidence>
<dbReference type="AlphaFoldDB" id="Q2S8Z7"/>
<gene>
    <name evidence="1" type="ordered locus">HCH_10028</name>
</gene>
<dbReference type="EMBL" id="CP000155">
    <property type="protein sequence ID" value="ABC32877.1"/>
    <property type="molecule type" value="Genomic_DNA"/>
</dbReference>
<organism evidence="1 2">
    <name type="scientific">Hahella chejuensis (strain KCTC 2396)</name>
    <dbReference type="NCBI Taxonomy" id="349521"/>
    <lineage>
        <taxon>Bacteria</taxon>
        <taxon>Pseudomonadati</taxon>
        <taxon>Pseudomonadota</taxon>
        <taxon>Gammaproteobacteria</taxon>
        <taxon>Oceanospirillales</taxon>
        <taxon>Hahellaceae</taxon>
        <taxon>Hahella</taxon>
    </lineage>
</organism>
<keyword evidence="2" id="KW-1185">Reference proteome</keyword>
<reference evidence="1 2" key="1">
    <citation type="journal article" date="2005" name="Nucleic Acids Res.">
        <title>Genomic blueprint of Hahella chejuensis, a marine microbe producing an algicidal agent.</title>
        <authorList>
            <person name="Jeong H."/>
            <person name="Yim J.H."/>
            <person name="Lee C."/>
            <person name="Choi S.-H."/>
            <person name="Park Y.K."/>
            <person name="Yoon S.H."/>
            <person name="Hur C.-G."/>
            <person name="Kang H.-Y."/>
            <person name="Kim D."/>
            <person name="Lee H.H."/>
            <person name="Park K.H."/>
            <person name="Park S.-H."/>
            <person name="Park H.-S."/>
            <person name="Lee H.K."/>
            <person name="Oh T.K."/>
            <person name="Kim J.F."/>
        </authorList>
    </citation>
    <scope>NUCLEOTIDE SEQUENCE [LARGE SCALE GENOMIC DNA]</scope>
    <source>
        <strain evidence="1 2">KCTC 2396</strain>
    </source>
</reference>
<evidence type="ECO:0000313" key="2">
    <source>
        <dbReference type="Proteomes" id="UP000000238"/>
    </source>
</evidence>